<dbReference type="CDD" id="cd06261">
    <property type="entry name" value="TM_PBP2"/>
    <property type="match status" value="1"/>
</dbReference>
<dbReference type="PIR" id="G69470">
    <property type="entry name" value="G69470"/>
</dbReference>
<keyword evidence="5 7" id="KW-1133">Transmembrane helix</keyword>
<dbReference type="SUPFAM" id="SSF161098">
    <property type="entry name" value="MetI-like"/>
    <property type="match status" value="1"/>
</dbReference>
<evidence type="ECO:0000256" key="3">
    <source>
        <dbReference type="ARBA" id="ARBA00022475"/>
    </source>
</evidence>
<dbReference type="Gene3D" id="1.10.3720.10">
    <property type="entry name" value="MetI-like"/>
    <property type="match status" value="1"/>
</dbReference>
<dbReference type="Pfam" id="PF19300">
    <property type="entry name" value="BPD_transp_1_N"/>
    <property type="match status" value="1"/>
</dbReference>
<keyword evidence="4 7" id="KW-0812">Transmembrane</keyword>
<dbReference type="PROSITE" id="PS50928">
    <property type="entry name" value="ABC_TM1"/>
    <property type="match status" value="1"/>
</dbReference>
<sequence>MPLFPSDKFLSQTPQTYPMSSLPAYIITRFLMVIPTVLILLTIVFLILRIIPGDPITAMVGQKVPEEVLEKLRHEAGLDKPYHEQYIEYLKGVFTGDLGKSMIWGKRPVIAEIMDHFPATLELTIFGFILSVLIGVATGSIAAFRRGSKVDSGMRIYSIVAYTLFIPWFGMLLQMLFGVYLKVLPIGGRITPGNTPETITGLYVLDSILTLNFNSLIDALAHLALPAITLGIVLSGAYTRLLRNNLIDVLSQDFIKAYRARGVRNRKVVFHAMKNAFIPVVTLMGLQFAILLAGAVLTESTFSWPGMGTFLIERIEYRDYTSVQGAIVFYAVFVALISLVVDVIYALLDPRIRY</sequence>
<dbReference type="eggNOG" id="arCOG00751">
    <property type="taxonomic scope" value="Archaea"/>
</dbReference>
<accession>O28506</accession>
<dbReference type="Proteomes" id="UP000002199">
    <property type="component" value="Chromosome"/>
</dbReference>
<dbReference type="EMBL" id="AE000782">
    <property type="protein sequence ID" value="AAB89482.1"/>
    <property type="molecule type" value="Genomic_DNA"/>
</dbReference>
<dbReference type="KEGG" id="afu:AF_1768"/>
<evidence type="ECO:0000313" key="10">
    <source>
        <dbReference type="Proteomes" id="UP000002199"/>
    </source>
</evidence>
<feature type="transmembrane region" description="Helical" evidence="7">
    <location>
        <begin position="327"/>
        <end position="348"/>
    </location>
</feature>
<dbReference type="HOGENOM" id="CLU_036879_0_3_2"/>
<feature type="transmembrane region" description="Helical" evidence="7">
    <location>
        <begin position="219"/>
        <end position="238"/>
    </location>
</feature>
<dbReference type="InterPro" id="IPR000515">
    <property type="entry name" value="MetI-like"/>
</dbReference>
<proteinExistence type="inferred from homology"/>
<dbReference type="Pfam" id="PF00528">
    <property type="entry name" value="BPD_transp_1"/>
    <property type="match status" value="1"/>
</dbReference>
<keyword evidence="2 7" id="KW-0813">Transport</keyword>
<feature type="transmembrane region" description="Helical" evidence="7">
    <location>
        <begin position="276"/>
        <end position="297"/>
    </location>
</feature>
<dbReference type="InterPro" id="IPR045621">
    <property type="entry name" value="BPD_transp_1_N"/>
</dbReference>
<evidence type="ECO:0000259" key="8">
    <source>
        <dbReference type="PROSITE" id="PS50928"/>
    </source>
</evidence>
<keyword evidence="3" id="KW-1003">Cell membrane</keyword>
<comment type="similarity">
    <text evidence="7">Belongs to the binding-protein-dependent transport system permease family.</text>
</comment>
<gene>
    <name evidence="9" type="ordered locus">AF_1768</name>
</gene>
<feature type="transmembrane region" description="Helical" evidence="7">
    <location>
        <begin position="123"/>
        <end position="144"/>
    </location>
</feature>
<evidence type="ECO:0000256" key="6">
    <source>
        <dbReference type="ARBA" id="ARBA00023136"/>
    </source>
</evidence>
<evidence type="ECO:0000313" key="9">
    <source>
        <dbReference type="EMBL" id="AAB89482.1"/>
    </source>
</evidence>
<dbReference type="AlphaFoldDB" id="O28506"/>
<name>O28506_ARCFU</name>
<dbReference type="GO" id="GO:0005886">
    <property type="term" value="C:plasma membrane"/>
    <property type="evidence" value="ECO:0007669"/>
    <property type="project" value="UniProtKB-SubCell"/>
</dbReference>
<dbReference type="PaxDb" id="224325-AF_1768"/>
<evidence type="ECO:0000256" key="5">
    <source>
        <dbReference type="ARBA" id="ARBA00022989"/>
    </source>
</evidence>
<dbReference type="PANTHER" id="PTHR43163">
    <property type="entry name" value="DIPEPTIDE TRANSPORT SYSTEM PERMEASE PROTEIN DPPB-RELATED"/>
    <property type="match status" value="1"/>
</dbReference>
<feature type="transmembrane region" description="Helical" evidence="7">
    <location>
        <begin position="30"/>
        <end position="51"/>
    </location>
</feature>
<evidence type="ECO:0000256" key="4">
    <source>
        <dbReference type="ARBA" id="ARBA00022692"/>
    </source>
</evidence>
<dbReference type="PhylomeDB" id="O28506"/>
<dbReference type="STRING" id="224325.AF_1768"/>
<dbReference type="GO" id="GO:0055085">
    <property type="term" value="P:transmembrane transport"/>
    <property type="evidence" value="ECO:0007669"/>
    <property type="project" value="InterPro"/>
</dbReference>
<feature type="transmembrane region" description="Helical" evidence="7">
    <location>
        <begin position="156"/>
        <end position="177"/>
    </location>
</feature>
<evidence type="ECO:0000256" key="2">
    <source>
        <dbReference type="ARBA" id="ARBA00022448"/>
    </source>
</evidence>
<dbReference type="PANTHER" id="PTHR43163:SF6">
    <property type="entry name" value="DIPEPTIDE TRANSPORT SYSTEM PERMEASE PROTEIN DPPB-RELATED"/>
    <property type="match status" value="1"/>
</dbReference>
<protein>
    <submittedName>
        <fullName evidence="9">Dipeptide ABC transporter, permease protein (DppB)</fullName>
    </submittedName>
</protein>
<evidence type="ECO:0000256" key="7">
    <source>
        <dbReference type="RuleBase" id="RU363032"/>
    </source>
</evidence>
<feature type="domain" description="ABC transmembrane type-1" evidence="8">
    <location>
        <begin position="117"/>
        <end position="345"/>
    </location>
</feature>
<reference evidence="9 10" key="1">
    <citation type="journal article" date="1997" name="Nature">
        <title>The complete genome sequence of the hyperthermophilic, sulphate-reducing archaeon Archaeoglobus fulgidus.</title>
        <authorList>
            <person name="Klenk H.P."/>
            <person name="Clayton R.A."/>
            <person name="Tomb J."/>
            <person name="White O."/>
            <person name="Nelson K.E."/>
            <person name="Ketchum K.A."/>
            <person name="Dodson R.J."/>
            <person name="Gwinn M."/>
            <person name="Hickey E.K."/>
            <person name="Peterson J.D."/>
            <person name="Richardson D.L."/>
            <person name="Kerlavage A.R."/>
            <person name="Graham D.E."/>
            <person name="Kyrpides N.C."/>
            <person name="Fleischmann R.D."/>
            <person name="Quackenbush J."/>
            <person name="Lee N.H."/>
            <person name="Sutton G.G."/>
            <person name="Gill S."/>
            <person name="Kirkness E.F."/>
            <person name="Dougherty B.A."/>
            <person name="McKenney K."/>
            <person name="Adams M.D."/>
            <person name="Loftus B."/>
            <person name="Peterson S."/>
            <person name="Reich C.I."/>
            <person name="McNeil L.K."/>
            <person name="Badger J.H."/>
            <person name="Glodek A."/>
            <person name="Zhou L."/>
            <person name="Overbeek R."/>
            <person name="Gocayne J.D."/>
            <person name="Weidman J.F."/>
            <person name="McDonald L."/>
            <person name="Utterback T."/>
            <person name="Cotton M.D."/>
            <person name="Spriggs T."/>
            <person name="Artiach P."/>
            <person name="Kaine B.P."/>
            <person name="Sykes S.M."/>
            <person name="Sadow P.W."/>
            <person name="D'Andrea K.P."/>
            <person name="Bowman C."/>
            <person name="Fujii C."/>
            <person name="Garland S.A."/>
            <person name="Mason T.M."/>
            <person name="Olsen G.J."/>
            <person name="Fraser C.M."/>
            <person name="Smith H.O."/>
            <person name="Woese C.R."/>
            <person name="Venter J.C."/>
        </authorList>
    </citation>
    <scope>NUCLEOTIDE SEQUENCE [LARGE SCALE GENOMIC DNA]</scope>
    <source>
        <strain evidence="10">ATCC 49558 / DSM 4304 / JCM 9628 / NBRC 100126 / VC-16</strain>
    </source>
</reference>
<dbReference type="InterPro" id="IPR035906">
    <property type="entry name" value="MetI-like_sf"/>
</dbReference>
<organism evidence="9 10">
    <name type="scientific">Archaeoglobus fulgidus (strain ATCC 49558 / DSM 4304 / JCM 9628 / NBRC 100126 / VC-16)</name>
    <dbReference type="NCBI Taxonomy" id="224325"/>
    <lineage>
        <taxon>Archaea</taxon>
        <taxon>Methanobacteriati</taxon>
        <taxon>Methanobacteriota</taxon>
        <taxon>Archaeoglobi</taxon>
        <taxon>Archaeoglobales</taxon>
        <taxon>Archaeoglobaceae</taxon>
        <taxon>Archaeoglobus</taxon>
    </lineage>
</organism>
<keyword evidence="10" id="KW-1185">Reference proteome</keyword>
<comment type="subcellular location">
    <subcellularLocation>
        <location evidence="1 7">Cell membrane</location>
        <topology evidence="1 7">Multi-pass membrane protein</topology>
    </subcellularLocation>
</comment>
<keyword evidence="6 7" id="KW-0472">Membrane</keyword>
<dbReference type="EnsemblBacteria" id="AAB89482">
    <property type="protein sequence ID" value="AAB89482"/>
    <property type="gene ID" value="AF_1768"/>
</dbReference>
<evidence type="ECO:0000256" key="1">
    <source>
        <dbReference type="ARBA" id="ARBA00004651"/>
    </source>
</evidence>